<protein>
    <recommendedName>
        <fullName evidence="4">TLC domain-containing protein</fullName>
    </recommendedName>
</protein>
<keyword evidence="1" id="KW-0812">Transmembrane</keyword>
<keyword evidence="1" id="KW-1133">Transmembrane helix</keyword>
<feature type="transmembrane region" description="Helical" evidence="1">
    <location>
        <begin position="264"/>
        <end position="288"/>
    </location>
</feature>
<evidence type="ECO:0008006" key="4">
    <source>
        <dbReference type="Google" id="ProtNLM"/>
    </source>
</evidence>
<reference evidence="2 3" key="1">
    <citation type="journal article" date="2020" name="G3 (Bethesda)">
        <title>Improved Reference Genome for Cyclotella cryptica CCMP332, a Model for Cell Wall Morphogenesis, Salinity Adaptation, and Lipid Production in Diatoms (Bacillariophyta).</title>
        <authorList>
            <person name="Roberts W.R."/>
            <person name="Downey K.M."/>
            <person name="Ruck E.C."/>
            <person name="Traller J.C."/>
            <person name="Alverson A.J."/>
        </authorList>
    </citation>
    <scope>NUCLEOTIDE SEQUENCE [LARGE SCALE GENOMIC DNA]</scope>
    <source>
        <strain evidence="2 3">CCMP332</strain>
    </source>
</reference>
<proteinExistence type="predicted"/>
<comment type="caution">
    <text evidence="2">The sequence shown here is derived from an EMBL/GenBank/DDBJ whole genome shotgun (WGS) entry which is preliminary data.</text>
</comment>
<dbReference type="EMBL" id="JABMIG020000261">
    <property type="protein sequence ID" value="KAL3783432.1"/>
    <property type="molecule type" value="Genomic_DNA"/>
</dbReference>
<evidence type="ECO:0000256" key="1">
    <source>
        <dbReference type="SAM" id="Phobius"/>
    </source>
</evidence>
<name>A0ABD3P5Y5_9STRA</name>
<feature type="transmembrane region" description="Helical" evidence="1">
    <location>
        <begin position="167"/>
        <end position="188"/>
    </location>
</feature>
<gene>
    <name evidence="2" type="ORF">HJC23_002859</name>
</gene>
<keyword evidence="3" id="KW-1185">Reference proteome</keyword>
<dbReference type="Proteomes" id="UP001516023">
    <property type="component" value="Unassembled WGS sequence"/>
</dbReference>
<sequence length="390" mass="45323">MISVSASMGAVVNHLRNFIFDEKATAIEILPIVVMFAVLWYVTFFILRKIIRKLVHNKQWLIEALERDYDRSAKKIFDDLKMEMTKEEAIQWSMNDWPRMQCIYLQHFIGSLFCIPSLLGMGDPYVTSSLACLGVLSEMGWEVQDMAEIFFVRTFHKNGKEVWPDSIVFIFALHHSLTTVLGVPMIIYYRTHRALHWLCFDLQMAGFLGLALGEYTKLLNVNEPKQLGRFKIANLVALVTMTWTRVFHWTYLCGQLFVTWYNDRAWVFLVFGVILSIGFSMFSFLVCVKPFYKKFIKLLHVSEEYEKLPLDAAIELRRASTVNLELAVAELLEENETRDLSHVMESIFASRQVSRRHTVSIAKSVPQQVIGRKRHSLIMAKDFAEKLKQK</sequence>
<keyword evidence="1" id="KW-0472">Membrane</keyword>
<organism evidence="2 3">
    <name type="scientific">Cyclotella cryptica</name>
    <dbReference type="NCBI Taxonomy" id="29204"/>
    <lineage>
        <taxon>Eukaryota</taxon>
        <taxon>Sar</taxon>
        <taxon>Stramenopiles</taxon>
        <taxon>Ochrophyta</taxon>
        <taxon>Bacillariophyta</taxon>
        <taxon>Coscinodiscophyceae</taxon>
        <taxon>Thalassiosirophycidae</taxon>
        <taxon>Stephanodiscales</taxon>
        <taxon>Stephanodiscaceae</taxon>
        <taxon>Cyclotella</taxon>
    </lineage>
</organism>
<evidence type="ECO:0000313" key="3">
    <source>
        <dbReference type="Proteomes" id="UP001516023"/>
    </source>
</evidence>
<feature type="transmembrane region" description="Helical" evidence="1">
    <location>
        <begin position="232"/>
        <end position="252"/>
    </location>
</feature>
<dbReference type="AlphaFoldDB" id="A0ABD3P5Y5"/>
<evidence type="ECO:0000313" key="2">
    <source>
        <dbReference type="EMBL" id="KAL3783432.1"/>
    </source>
</evidence>
<accession>A0ABD3P5Y5</accession>
<feature type="transmembrane region" description="Helical" evidence="1">
    <location>
        <begin position="29"/>
        <end position="47"/>
    </location>
</feature>